<feature type="transmembrane region" description="Helical" evidence="1">
    <location>
        <begin position="207"/>
        <end position="228"/>
    </location>
</feature>
<keyword evidence="1" id="KW-0472">Membrane</keyword>
<reference evidence="2 3" key="1">
    <citation type="submission" date="2020-03" db="EMBL/GenBank/DDBJ databases">
        <title>Genomic Encyclopedia of Type Strains, Phase IV (KMG-IV): sequencing the most valuable type-strain genomes for metagenomic binning, comparative biology and taxonomic classification.</title>
        <authorList>
            <person name="Goeker M."/>
        </authorList>
    </citation>
    <scope>NUCLEOTIDE SEQUENCE [LARGE SCALE GENOMIC DNA]</scope>
    <source>
        <strain evidence="2 3">DSM 102865</strain>
    </source>
</reference>
<keyword evidence="3" id="KW-1185">Reference proteome</keyword>
<dbReference type="EMBL" id="JAASQJ010000002">
    <property type="protein sequence ID" value="NIJ52869.1"/>
    <property type="molecule type" value="Genomic_DNA"/>
</dbReference>
<keyword evidence="1" id="KW-1133">Transmembrane helix</keyword>
<protein>
    <submittedName>
        <fullName evidence="2">Uncharacterized protein</fullName>
    </submittedName>
</protein>
<evidence type="ECO:0000313" key="3">
    <source>
        <dbReference type="Proteomes" id="UP001179181"/>
    </source>
</evidence>
<dbReference type="RefSeq" id="WP_167269604.1">
    <property type="nucleotide sequence ID" value="NZ_JAASQJ010000002.1"/>
</dbReference>
<feature type="transmembrane region" description="Helical" evidence="1">
    <location>
        <begin position="12"/>
        <end position="31"/>
    </location>
</feature>
<organism evidence="2 3">
    <name type="scientific">Dyadobacter arcticus</name>
    <dbReference type="NCBI Taxonomy" id="1078754"/>
    <lineage>
        <taxon>Bacteria</taxon>
        <taxon>Pseudomonadati</taxon>
        <taxon>Bacteroidota</taxon>
        <taxon>Cytophagia</taxon>
        <taxon>Cytophagales</taxon>
        <taxon>Spirosomataceae</taxon>
        <taxon>Dyadobacter</taxon>
    </lineage>
</organism>
<feature type="transmembrane region" description="Helical" evidence="1">
    <location>
        <begin position="145"/>
        <end position="163"/>
    </location>
</feature>
<accession>A0ABX0ULM8</accession>
<comment type="caution">
    <text evidence="2">The sequence shown here is derived from an EMBL/GenBank/DDBJ whole genome shotgun (WGS) entry which is preliminary data.</text>
</comment>
<sequence>MKDEAFYNKLFIQFGQFTIAAMFIPVVAAMLHYRLLDKASRIFLLYLSVIILVNLIEQAFIWSVNNQTDLWRPFLTKFEIGDTNFLGILSFLTDFIFLGLFFSVTVVPAGIGKWIGWASVLLALIAVVDYFWITGYNATGVFTPTLDGIFASLLPLIQLGYMVRQDYKVSIYKIPYFWFSSGLIVTHLLALLFYLAGDKIYDTDFPLYVKLYLIGNCLNIASQILYAIGFRHARTLRYI</sequence>
<proteinExistence type="predicted"/>
<feature type="transmembrane region" description="Helical" evidence="1">
    <location>
        <begin position="43"/>
        <end position="65"/>
    </location>
</feature>
<keyword evidence="1" id="KW-0812">Transmembrane</keyword>
<evidence type="ECO:0000313" key="2">
    <source>
        <dbReference type="EMBL" id="NIJ52869.1"/>
    </source>
</evidence>
<feature type="transmembrane region" description="Helical" evidence="1">
    <location>
        <begin position="114"/>
        <end position="133"/>
    </location>
</feature>
<evidence type="ECO:0000256" key="1">
    <source>
        <dbReference type="SAM" id="Phobius"/>
    </source>
</evidence>
<feature type="transmembrane region" description="Helical" evidence="1">
    <location>
        <begin position="85"/>
        <end position="107"/>
    </location>
</feature>
<feature type="transmembrane region" description="Helical" evidence="1">
    <location>
        <begin position="175"/>
        <end position="195"/>
    </location>
</feature>
<gene>
    <name evidence="2" type="ORF">FHS68_002039</name>
</gene>
<name>A0ABX0ULM8_9BACT</name>
<dbReference type="Proteomes" id="UP001179181">
    <property type="component" value="Unassembled WGS sequence"/>
</dbReference>